<reference evidence="7 8" key="1">
    <citation type="submission" date="2017-06" db="EMBL/GenBank/DDBJ databases">
        <authorList>
            <consortium name="Pathogen Informatics"/>
        </authorList>
    </citation>
    <scope>NUCLEOTIDE SEQUENCE [LARGE SCALE GENOMIC DNA]</scope>
    <source>
        <strain evidence="7 8">NCTC13039</strain>
    </source>
</reference>
<dbReference type="InterPro" id="IPR027417">
    <property type="entry name" value="P-loop_NTPase"/>
</dbReference>
<evidence type="ECO:0000313" key="7">
    <source>
        <dbReference type="EMBL" id="SNV17913.1"/>
    </source>
</evidence>
<dbReference type="EMBL" id="LT906453">
    <property type="protein sequence ID" value="SNV17913.1"/>
    <property type="molecule type" value="Genomic_DNA"/>
</dbReference>
<dbReference type="Proteomes" id="UP000242637">
    <property type="component" value="Chromosome 1"/>
</dbReference>
<dbReference type="PANTHER" id="PTHR42711:SF17">
    <property type="entry name" value="ABC TRANSPORTER ATP-BINDING PROTEIN"/>
    <property type="match status" value="1"/>
</dbReference>
<sequence length="248" mass="27212">MCGHSPCRDRLAVARQLSLQPQSSALYKHLTVRESVQMWASFYPDPVDPDVAINDVGLLDEAKKTVGKLSGGQLQRLRLAHALVGNTEVVLFDEPTVGLDPLVREQVWEIILNRAGRGAVLLATQMMDEAEALCDRVAILHRGKLLAQGTIEELLTSYAFEGSISFKTSSTVSKEMLNALPGVVWSSVVEHRGLSTVRLITRDKEASLRALRSTRIIRPDSVRTRPPSLTDVFLSTAGATSPINEDEE</sequence>
<keyword evidence="5" id="KW-0046">Antibiotic resistance</keyword>
<dbReference type="InterPro" id="IPR050763">
    <property type="entry name" value="ABC_transporter_ATP-binding"/>
</dbReference>
<protein>
    <submittedName>
        <fullName evidence="7">Uncharacterized ABC transporter ATP-binding protein YbhF</fullName>
    </submittedName>
</protein>
<keyword evidence="2" id="KW-0813">Transport</keyword>
<evidence type="ECO:0000259" key="6">
    <source>
        <dbReference type="Pfam" id="PF00005"/>
    </source>
</evidence>
<dbReference type="Pfam" id="PF00005">
    <property type="entry name" value="ABC_tran"/>
    <property type="match status" value="1"/>
</dbReference>
<keyword evidence="3" id="KW-0547">Nucleotide-binding</keyword>
<comment type="subcellular location">
    <subcellularLocation>
        <location evidence="1">Cell membrane</location>
        <topology evidence="1">Peripheral membrane protein</topology>
    </subcellularLocation>
</comment>
<dbReference type="SUPFAM" id="SSF52540">
    <property type="entry name" value="P-loop containing nucleoside triphosphate hydrolases"/>
    <property type="match status" value="1"/>
</dbReference>
<dbReference type="STRING" id="1121387.GCA_000429885_01391"/>
<gene>
    <name evidence="7" type="primary">ybhF_2</name>
    <name evidence="7" type="ORF">SAMEA4475696_00324</name>
</gene>
<evidence type="ECO:0000256" key="4">
    <source>
        <dbReference type="ARBA" id="ARBA00022840"/>
    </source>
</evidence>
<organism evidence="7 8">
    <name type="scientific">Dermatophilus congolensis</name>
    <dbReference type="NCBI Taxonomy" id="1863"/>
    <lineage>
        <taxon>Bacteria</taxon>
        <taxon>Bacillati</taxon>
        <taxon>Actinomycetota</taxon>
        <taxon>Actinomycetes</taxon>
        <taxon>Micrococcales</taxon>
        <taxon>Dermatophilaceae</taxon>
        <taxon>Dermatophilus</taxon>
    </lineage>
</organism>
<evidence type="ECO:0000256" key="1">
    <source>
        <dbReference type="ARBA" id="ARBA00004202"/>
    </source>
</evidence>
<evidence type="ECO:0000256" key="5">
    <source>
        <dbReference type="ARBA" id="ARBA00023251"/>
    </source>
</evidence>
<dbReference type="OrthoDB" id="9804819at2"/>
<name>A0A239V8Q1_9MICO</name>
<dbReference type="GO" id="GO:0016887">
    <property type="term" value="F:ATP hydrolysis activity"/>
    <property type="evidence" value="ECO:0007669"/>
    <property type="project" value="InterPro"/>
</dbReference>
<dbReference type="PANTHER" id="PTHR42711">
    <property type="entry name" value="ABC TRANSPORTER ATP-BINDING PROTEIN"/>
    <property type="match status" value="1"/>
</dbReference>
<evidence type="ECO:0000256" key="2">
    <source>
        <dbReference type="ARBA" id="ARBA00022448"/>
    </source>
</evidence>
<dbReference type="InterPro" id="IPR003439">
    <property type="entry name" value="ABC_transporter-like_ATP-bd"/>
</dbReference>
<keyword evidence="8" id="KW-1185">Reference proteome</keyword>
<keyword evidence="4 7" id="KW-0067">ATP-binding</keyword>
<feature type="domain" description="ABC transporter" evidence="6">
    <location>
        <begin position="12"/>
        <end position="96"/>
    </location>
</feature>
<evidence type="ECO:0000313" key="8">
    <source>
        <dbReference type="Proteomes" id="UP000242637"/>
    </source>
</evidence>
<dbReference type="GeneID" id="63458621"/>
<dbReference type="KEGG" id="dco:SAMEA4475696_0324"/>
<dbReference type="Gene3D" id="3.40.50.300">
    <property type="entry name" value="P-loop containing nucleotide triphosphate hydrolases"/>
    <property type="match status" value="1"/>
</dbReference>
<dbReference type="GO" id="GO:0005524">
    <property type="term" value="F:ATP binding"/>
    <property type="evidence" value="ECO:0007669"/>
    <property type="project" value="UniProtKB-KW"/>
</dbReference>
<dbReference type="GO" id="GO:0046677">
    <property type="term" value="P:response to antibiotic"/>
    <property type="evidence" value="ECO:0007669"/>
    <property type="project" value="UniProtKB-KW"/>
</dbReference>
<accession>A0A239V8Q1</accession>
<dbReference type="GO" id="GO:0005886">
    <property type="term" value="C:plasma membrane"/>
    <property type="evidence" value="ECO:0007669"/>
    <property type="project" value="UniProtKB-SubCell"/>
</dbReference>
<proteinExistence type="predicted"/>
<dbReference type="RefSeq" id="WP_157728066.1">
    <property type="nucleotide sequence ID" value="NZ_JAAFNI010000001.1"/>
</dbReference>
<dbReference type="AlphaFoldDB" id="A0A239V8Q1"/>
<evidence type="ECO:0000256" key="3">
    <source>
        <dbReference type="ARBA" id="ARBA00022741"/>
    </source>
</evidence>